<proteinExistence type="predicted"/>
<keyword evidence="4" id="KW-1185">Reference proteome</keyword>
<dbReference type="EMBL" id="GL385396">
    <property type="protein sequence ID" value="EJT78118.1"/>
    <property type="molecule type" value="Genomic_DNA"/>
</dbReference>
<evidence type="ECO:0000313" key="3">
    <source>
        <dbReference type="EnsemblFungi" id="EJT78118"/>
    </source>
</evidence>
<reference evidence="2" key="3">
    <citation type="submission" date="2010-09" db="EMBL/GenBank/DDBJ databases">
        <title>Annotation of Gaeumannomyces graminis var. tritici R3-111a-1.</title>
        <authorList>
            <consortium name="The Broad Institute Genome Sequencing Platform"/>
            <person name="Ma L.-J."/>
            <person name="Dead R."/>
            <person name="Young S.K."/>
            <person name="Zeng Q."/>
            <person name="Gargeya S."/>
            <person name="Fitzgerald M."/>
            <person name="Haas B."/>
            <person name="Abouelleil A."/>
            <person name="Alvarado L."/>
            <person name="Arachchi H.M."/>
            <person name="Berlin A."/>
            <person name="Brown A."/>
            <person name="Chapman S.B."/>
            <person name="Chen Z."/>
            <person name="Dunbar C."/>
            <person name="Freedman E."/>
            <person name="Gearin G."/>
            <person name="Gellesch M."/>
            <person name="Goldberg J."/>
            <person name="Griggs A."/>
            <person name="Gujja S."/>
            <person name="Heiman D."/>
            <person name="Howarth C."/>
            <person name="Larson L."/>
            <person name="Lui A."/>
            <person name="MacDonald P.J.P."/>
            <person name="Mehta T."/>
            <person name="Montmayeur A."/>
            <person name="Murphy C."/>
            <person name="Neiman D."/>
            <person name="Pearson M."/>
            <person name="Priest M."/>
            <person name="Roberts A."/>
            <person name="Saif S."/>
            <person name="Shea T."/>
            <person name="Shenoy N."/>
            <person name="Sisk P."/>
            <person name="Stolte C."/>
            <person name="Sykes S."/>
            <person name="Yandava C."/>
            <person name="Wortman J."/>
            <person name="Nusbaum C."/>
            <person name="Birren B."/>
        </authorList>
    </citation>
    <scope>NUCLEOTIDE SEQUENCE</scope>
    <source>
        <strain evidence="2">R3-111a-1</strain>
    </source>
</reference>
<reference evidence="2" key="2">
    <citation type="submission" date="2010-07" db="EMBL/GenBank/DDBJ databases">
        <authorList>
            <consortium name="The Broad Institute Genome Sequencing Platform"/>
            <consortium name="Broad Institute Genome Sequencing Center for Infectious Disease"/>
            <person name="Ma L.-J."/>
            <person name="Dead R."/>
            <person name="Young S."/>
            <person name="Zeng Q."/>
            <person name="Koehrsen M."/>
            <person name="Alvarado L."/>
            <person name="Berlin A."/>
            <person name="Chapman S.B."/>
            <person name="Chen Z."/>
            <person name="Freedman E."/>
            <person name="Gellesch M."/>
            <person name="Goldberg J."/>
            <person name="Griggs A."/>
            <person name="Gujja S."/>
            <person name="Heilman E.R."/>
            <person name="Heiman D."/>
            <person name="Hepburn T."/>
            <person name="Howarth C."/>
            <person name="Jen D."/>
            <person name="Larson L."/>
            <person name="Mehta T."/>
            <person name="Neiman D."/>
            <person name="Pearson M."/>
            <person name="Roberts A."/>
            <person name="Saif S."/>
            <person name="Shea T."/>
            <person name="Shenoy N."/>
            <person name="Sisk P."/>
            <person name="Stolte C."/>
            <person name="Sykes S."/>
            <person name="Walk T."/>
            <person name="White J."/>
            <person name="Yandava C."/>
            <person name="Haas B."/>
            <person name="Nusbaum C."/>
            <person name="Birren B."/>
        </authorList>
    </citation>
    <scope>NUCLEOTIDE SEQUENCE</scope>
    <source>
        <strain evidence="2">R3-111a-1</strain>
    </source>
</reference>
<dbReference type="Proteomes" id="UP000006039">
    <property type="component" value="Unassembled WGS sequence"/>
</dbReference>
<feature type="compositionally biased region" description="Low complexity" evidence="1">
    <location>
        <begin position="118"/>
        <end position="129"/>
    </location>
</feature>
<feature type="region of interest" description="Disordered" evidence="1">
    <location>
        <begin position="211"/>
        <end position="232"/>
    </location>
</feature>
<dbReference type="GeneID" id="20343679"/>
<evidence type="ECO:0000256" key="1">
    <source>
        <dbReference type="SAM" id="MobiDB-lite"/>
    </source>
</evidence>
<feature type="region of interest" description="Disordered" evidence="1">
    <location>
        <begin position="365"/>
        <end position="397"/>
    </location>
</feature>
<protein>
    <submittedName>
        <fullName evidence="2 3">Uncharacterized protein</fullName>
    </submittedName>
</protein>
<organism evidence="2">
    <name type="scientific">Gaeumannomyces tritici (strain R3-111a-1)</name>
    <name type="common">Wheat and barley take-all root rot fungus</name>
    <name type="synonym">Gaeumannomyces graminis var. tritici</name>
    <dbReference type="NCBI Taxonomy" id="644352"/>
    <lineage>
        <taxon>Eukaryota</taxon>
        <taxon>Fungi</taxon>
        <taxon>Dikarya</taxon>
        <taxon>Ascomycota</taxon>
        <taxon>Pezizomycotina</taxon>
        <taxon>Sordariomycetes</taxon>
        <taxon>Sordariomycetidae</taxon>
        <taxon>Magnaporthales</taxon>
        <taxon>Magnaporthaceae</taxon>
        <taxon>Gaeumannomyces</taxon>
    </lineage>
</organism>
<feature type="region of interest" description="Disordered" evidence="1">
    <location>
        <begin position="1"/>
        <end position="46"/>
    </location>
</feature>
<gene>
    <name evidence="3" type="primary">20343679</name>
    <name evidence="2" type="ORF">GGTG_03221</name>
</gene>
<feature type="compositionally biased region" description="Basic and acidic residues" evidence="1">
    <location>
        <begin position="388"/>
        <end position="397"/>
    </location>
</feature>
<dbReference type="RefSeq" id="XP_009219263.1">
    <property type="nucleotide sequence ID" value="XM_009220999.1"/>
</dbReference>
<dbReference type="EnsemblFungi" id="EJT78118">
    <property type="protein sequence ID" value="EJT78118"/>
    <property type="gene ID" value="GGTG_03221"/>
</dbReference>
<reference evidence="3" key="4">
    <citation type="journal article" date="2015" name="G3 (Bethesda)">
        <title>Genome sequences of three phytopathogenic species of the Magnaporthaceae family of fungi.</title>
        <authorList>
            <person name="Okagaki L.H."/>
            <person name="Nunes C.C."/>
            <person name="Sailsbery J."/>
            <person name="Clay B."/>
            <person name="Brown D."/>
            <person name="John T."/>
            <person name="Oh Y."/>
            <person name="Young N."/>
            <person name="Fitzgerald M."/>
            <person name="Haas B.J."/>
            <person name="Zeng Q."/>
            <person name="Young S."/>
            <person name="Adiconis X."/>
            <person name="Fan L."/>
            <person name="Levin J.Z."/>
            <person name="Mitchell T.K."/>
            <person name="Okubara P.A."/>
            <person name="Farman M.L."/>
            <person name="Kohn L.M."/>
            <person name="Birren B."/>
            <person name="Ma L.-J."/>
            <person name="Dean R.A."/>
        </authorList>
    </citation>
    <scope>NUCLEOTIDE SEQUENCE</scope>
    <source>
        <strain evidence="3">R3-111a-1</strain>
    </source>
</reference>
<sequence length="397" mass="41612">MGEPISNLAEGLTSPYPSSPTMRKSTNGPQSKRHAPEFSRSLTKRRRLVSLANANEDLGSSRILHVSDDDDDAAAGHDELSAIDWQDDNTGPPPPPSSDRPVSSMRRSHGPDSATYHTTTTTTTNGNTNQLSRHVHATMTDALLPGRAATGQKVRALANALLTNPPRSARPSVTDTQDAAARVAALHEDYKTLDAKLQLATARLSEQLLSADPAGGNSGGGATTAAATPASLRPGSSMPVAVHVDEDDAVASALSHIANLEARRAGLLARLHMAQAAELDVRQQRSGRQLAVQVDNARVFRRVLELGPSGVASLLRVLLASAGVRPSDGGGGGGSEEDDAAGAVEAVECRARIRQALDDDLIREGLLPGSSRGVDRGDGPTDLIDLGDTSHIHDEER</sequence>
<evidence type="ECO:0000313" key="2">
    <source>
        <dbReference type="EMBL" id="EJT78118.1"/>
    </source>
</evidence>
<feature type="region of interest" description="Disordered" evidence="1">
    <location>
        <begin position="82"/>
        <end position="130"/>
    </location>
</feature>
<reference evidence="3" key="5">
    <citation type="submission" date="2018-04" db="UniProtKB">
        <authorList>
            <consortium name="EnsemblFungi"/>
        </authorList>
    </citation>
    <scope>IDENTIFICATION</scope>
    <source>
        <strain evidence="3">R3-111a-1</strain>
    </source>
</reference>
<reference evidence="4" key="1">
    <citation type="submission" date="2010-07" db="EMBL/GenBank/DDBJ databases">
        <title>The genome sequence of Gaeumannomyces graminis var. tritici strain R3-111a-1.</title>
        <authorList>
            <consortium name="The Broad Institute Genome Sequencing Platform"/>
            <person name="Ma L.-J."/>
            <person name="Dead R."/>
            <person name="Young S."/>
            <person name="Zeng Q."/>
            <person name="Koehrsen M."/>
            <person name="Alvarado L."/>
            <person name="Berlin A."/>
            <person name="Chapman S.B."/>
            <person name="Chen Z."/>
            <person name="Freedman E."/>
            <person name="Gellesch M."/>
            <person name="Goldberg J."/>
            <person name="Griggs A."/>
            <person name="Gujja S."/>
            <person name="Heilman E.R."/>
            <person name="Heiman D."/>
            <person name="Hepburn T."/>
            <person name="Howarth C."/>
            <person name="Jen D."/>
            <person name="Larson L."/>
            <person name="Mehta T."/>
            <person name="Neiman D."/>
            <person name="Pearson M."/>
            <person name="Roberts A."/>
            <person name="Saif S."/>
            <person name="Shea T."/>
            <person name="Shenoy N."/>
            <person name="Sisk P."/>
            <person name="Stolte C."/>
            <person name="Sykes S."/>
            <person name="Walk T."/>
            <person name="White J."/>
            <person name="Yandava C."/>
            <person name="Haas B."/>
            <person name="Nusbaum C."/>
            <person name="Birren B."/>
        </authorList>
    </citation>
    <scope>NUCLEOTIDE SEQUENCE [LARGE SCALE GENOMIC DNA]</scope>
    <source>
        <strain evidence="4">R3-111a-1</strain>
    </source>
</reference>
<dbReference type="eggNOG" id="ENOG502RMR2">
    <property type="taxonomic scope" value="Eukaryota"/>
</dbReference>
<feature type="compositionally biased region" description="Polar residues" evidence="1">
    <location>
        <begin position="15"/>
        <end position="30"/>
    </location>
</feature>
<dbReference type="OrthoDB" id="10326030at2759"/>
<dbReference type="AlphaFoldDB" id="J3NPL3"/>
<accession>J3NPL3</accession>
<evidence type="ECO:0000313" key="4">
    <source>
        <dbReference type="Proteomes" id="UP000006039"/>
    </source>
</evidence>
<name>J3NPL3_GAET3</name>
<dbReference type="VEuPathDB" id="FungiDB:GGTG_03221"/>
<dbReference type="HOGENOM" id="CLU_735817_0_0_1"/>